<organism evidence="2 3">
    <name type="scientific">Chiloscyllium punctatum</name>
    <name type="common">Brownbanded bambooshark</name>
    <name type="synonym">Hemiscyllium punctatum</name>
    <dbReference type="NCBI Taxonomy" id="137246"/>
    <lineage>
        <taxon>Eukaryota</taxon>
        <taxon>Metazoa</taxon>
        <taxon>Chordata</taxon>
        <taxon>Craniata</taxon>
        <taxon>Vertebrata</taxon>
        <taxon>Chondrichthyes</taxon>
        <taxon>Elasmobranchii</taxon>
        <taxon>Galeomorphii</taxon>
        <taxon>Galeoidea</taxon>
        <taxon>Orectolobiformes</taxon>
        <taxon>Hemiscylliidae</taxon>
        <taxon>Chiloscyllium</taxon>
    </lineage>
</organism>
<protein>
    <submittedName>
        <fullName evidence="2">Uncharacterized protein</fullName>
    </submittedName>
</protein>
<evidence type="ECO:0000313" key="2">
    <source>
        <dbReference type="EMBL" id="GCC42092.1"/>
    </source>
</evidence>
<accession>A0A401THH5</accession>
<dbReference type="AlphaFoldDB" id="A0A401THH5"/>
<sequence>MGDSLPRGVGGCELEECVCVFGGGLFRAGIRADGLNGLPRAVTDDADLRFSLCSGSECGCALGRESREGATAQDSWDLLSRSQRAGGVGSTAGGGEEPRPSEDRE</sequence>
<comment type="caution">
    <text evidence="2">The sequence shown here is derived from an EMBL/GenBank/DDBJ whole genome shotgun (WGS) entry which is preliminary data.</text>
</comment>
<dbReference type="Proteomes" id="UP000287033">
    <property type="component" value="Unassembled WGS sequence"/>
</dbReference>
<name>A0A401THH5_CHIPU</name>
<feature type="non-terminal residue" evidence="2">
    <location>
        <position position="105"/>
    </location>
</feature>
<feature type="region of interest" description="Disordered" evidence="1">
    <location>
        <begin position="69"/>
        <end position="105"/>
    </location>
</feature>
<feature type="compositionally biased region" description="Gly residues" evidence="1">
    <location>
        <begin position="86"/>
        <end position="95"/>
    </location>
</feature>
<keyword evidence="3" id="KW-1185">Reference proteome</keyword>
<proteinExistence type="predicted"/>
<reference evidence="2 3" key="1">
    <citation type="journal article" date="2018" name="Nat. Ecol. Evol.">
        <title>Shark genomes provide insights into elasmobranch evolution and the origin of vertebrates.</title>
        <authorList>
            <person name="Hara Y"/>
            <person name="Yamaguchi K"/>
            <person name="Onimaru K"/>
            <person name="Kadota M"/>
            <person name="Koyanagi M"/>
            <person name="Keeley SD"/>
            <person name="Tatsumi K"/>
            <person name="Tanaka K"/>
            <person name="Motone F"/>
            <person name="Kageyama Y"/>
            <person name="Nozu R"/>
            <person name="Adachi N"/>
            <person name="Nishimura O"/>
            <person name="Nakagawa R"/>
            <person name="Tanegashima C"/>
            <person name="Kiyatake I"/>
            <person name="Matsumoto R"/>
            <person name="Murakumo K"/>
            <person name="Nishida K"/>
            <person name="Terakita A"/>
            <person name="Kuratani S"/>
            <person name="Sato K"/>
            <person name="Hyodo S Kuraku.S."/>
        </authorList>
    </citation>
    <scope>NUCLEOTIDE SEQUENCE [LARGE SCALE GENOMIC DNA]</scope>
</reference>
<evidence type="ECO:0000256" key="1">
    <source>
        <dbReference type="SAM" id="MobiDB-lite"/>
    </source>
</evidence>
<evidence type="ECO:0000313" key="3">
    <source>
        <dbReference type="Proteomes" id="UP000287033"/>
    </source>
</evidence>
<feature type="compositionally biased region" description="Basic and acidic residues" evidence="1">
    <location>
        <begin position="96"/>
        <end position="105"/>
    </location>
</feature>
<gene>
    <name evidence="2" type="ORF">chiPu_0026114</name>
</gene>
<dbReference type="EMBL" id="BEZZ01072691">
    <property type="protein sequence ID" value="GCC42092.1"/>
    <property type="molecule type" value="Genomic_DNA"/>
</dbReference>